<dbReference type="EMBL" id="BMNA01000003">
    <property type="protein sequence ID" value="GGL98529.1"/>
    <property type="molecule type" value="Genomic_DNA"/>
</dbReference>
<name>A0A917WFD2_9ACTN</name>
<feature type="transmembrane region" description="Helical" evidence="1">
    <location>
        <begin position="100"/>
        <end position="120"/>
    </location>
</feature>
<reference evidence="2" key="2">
    <citation type="submission" date="2020-09" db="EMBL/GenBank/DDBJ databases">
        <authorList>
            <person name="Sun Q."/>
            <person name="Zhou Y."/>
        </authorList>
    </citation>
    <scope>NUCLEOTIDE SEQUENCE</scope>
    <source>
        <strain evidence="2">CGMCC 4.7308</strain>
    </source>
</reference>
<evidence type="ECO:0000313" key="3">
    <source>
        <dbReference type="Proteomes" id="UP000655208"/>
    </source>
</evidence>
<gene>
    <name evidence="2" type="ORF">GCM10011594_18030</name>
</gene>
<accession>A0A917WFD2</accession>
<dbReference type="Proteomes" id="UP000655208">
    <property type="component" value="Unassembled WGS sequence"/>
</dbReference>
<evidence type="ECO:0000256" key="1">
    <source>
        <dbReference type="SAM" id="Phobius"/>
    </source>
</evidence>
<dbReference type="RefSeq" id="WP_188941179.1">
    <property type="nucleotide sequence ID" value="NZ_BMNA01000003.1"/>
</dbReference>
<sequence length="126" mass="13965">MPRPGSDRNRPADEGRHGGPPLLLQPPFVLAWIATLAVLVAAYFAHHRVPHLHGRHITNLFLFELLTGWGAYVAVLIWPWWTQWRRRSRPPASEPASLRIVIVAEVVTVVAVAVALGWLAGVHGNP</sequence>
<evidence type="ECO:0000313" key="2">
    <source>
        <dbReference type="EMBL" id="GGL98529.1"/>
    </source>
</evidence>
<keyword evidence="3" id="KW-1185">Reference proteome</keyword>
<organism evidence="2 3">
    <name type="scientific">Nakamurella endophytica</name>
    <dbReference type="NCBI Taxonomy" id="1748367"/>
    <lineage>
        <taxon>Bacteria</taxon>
        <taxon>Bacillati</taxon>
        <taxon>Actinomycetota</taxon>
        <taxon>Actinomycetes</taxon>
        <taxon>Nakamurellales</taxon>
        <taxon>Nakamurellaceae</taxon>
        <taxon>Nakamurella</taxon>
    </lineage>
</organism>
<dbReference type="AlphaFoldDB" id="A0A917WFD2"/>
<keyword evidence="1" id="KW-0812">Transmembrane</keyword>
<feature type="transmembrane region" description="Helical" evidence="1">
    <location>
        <begin position="28"/>
        <end position="45"/>
    </location>
</feature>
<reference evidence="2" key="1">
    <citation type="journal article" date="2014" name="Int. J. Syst. Evol. Microbiol.">
        <title>Complete genome sequence of Corynebacterium casei LMG S-19264T (=DSM 44701T), isolated from a smear-ripened cheese.</title>
        <authorList>
            <consortium name="US DOE Joint Genome Institute (JGI-PGF)"/>
            <person name="Walter F."/>
            <person name="Albersmeier A."/>
            <person name="Kalinowski J."/>
            <person name="Ruckert C."/>
        </authorList>
    </citation>
    <scope>NUCLEOTIDE SEQUENCE</scope>
    <source>
        <strain evidence="2">CGMCC 4.7308</strain>
    </source>
</reference>
<protein>
    <submittedName>
        <fullName evidence="2">Uncharacterized protein</fullName>
    </submittedName>
</protein>
<keyword evidence="1" id="KW-0472">Membrane</keyword>
<proteinExistence type="predicted"/>
<keyword evidence="1" id="KW-1133">Transmembrane helix</keyword>
<feature type="transmembrane region" description="Helical" evidence="1">
    <location>
        <begin position="57"/>
        <end position="80"/>
    </location>
</feature>
<comment type="caution">
    <text evidence="2">The sequence shown here is derived from an EMBL/GenBank/DDBJ whole genome shotgun (WGS) entry which is preliminary data.</text>
</comment>